<dbReference type="Pfam" id="PF00528">
    <property type="entry name" value="BPD_transp_1"/>
    <property type="match status" value="1"/>
</dbReference>
<dbReference type="InterPro" id="IPR000515">
    <property type="entry name" value="MetI-like"/>
</dbReference>
<feature type="transmembrane region" description="Helical" evidence="5">
    <location>
        <begin position="221"/>
        <end position="242"/>
    </location>
</feature>
<evidence type="ECO:0000256" key="2">
    <source>
        <dbReference type="ARBA" id="ARBA00022692"/>
    </source>
</evidence>
<dbReference type="PANTHER" id="PTHR43376">
    <property type="entry name" value="OLIGOPEPTIDE TRANSPORT SYSTEM PERMEASE PROTEIN"/>
    <property type="match status" value="1"/>
</dbReference>
<dbReference type="RefSeq" id="WP_305002816.1">
    <property type="nucleotide sequence ID" value="NZ_JAUQUB010000001.1"/>
</dbReference>
<gene>
    <name evidence="8" type="ORF">Q5716_09415</name>
</gene>
<comment type="caution">
    <text evidence="8">The sequence shown here is derived from an EMBL/GenBank/DDBJ whole genome shotgun (WGS) entry which is preliminary data.</text>
</comment>
<evidence type="ECO:0000313" key="9">
    <source>
        <dbReference type="Proteomes" id="UP001241072"/>
    </source>
</evidence>
<evidence type="ECO:0000256" key="4">
    <source>
        <dbReference type="ARBA" id="ARBA00023136"/>
    </source>
</evidence>
<dbReference type="CDD" id="cd06261">
    <property type="entry name" value="TM_PBP2"/>
    <property type="match status" value="1"/>
</dbReference>
<keyword evidence="5" id="KW-0813">Transport</keyword>
<accession>A0ABT9BN56</accession>
<evidence type="ECO:0000259" key="7">
    <source>
        <dbReference type="PROSITE" id="PS50928"/>
    </source>
</evidence>
<comment type="subcellular location">
    <subcellularLocation>
        <location evidence="5">Cell membrane</location>
        <topology evidence="5">Multi-pass membrane protein</topology>
    </subcellularLocation>
    <subcellularLocation>
        <location evidence="1">Membrane</location>
        <topology evidence="1">Multi-pass membrane protein</topology>
    </subcellularLocation>
</comment>
<dbReference type="PANTHER" id="PTHR43376:SF1">
    <property type="entry name" value="OLIGOPEPTIDE TRANSPORT SYSTEM PERMEASE PROTEIN"/>
    <property type="match status" value="1"/>
</dbReference>
<feature type="transmembrane region" description="Helical" evidence="5">
    <location>
        <begin position="325"/>
        <end position="351"/>
    </location>
</feature>
<keyword evidence="2 5" id="KW-0812">Transmembrane</keyword>
<feature type="transmembrane region" description="Helical" evidence="5">
    <location>
        <begin position="287"/>
        <end position="305"/>
    </location>
</feature>
<evidence type="ECO:0000256" key="6">
    <source>
        <dbReference type="SAM" id="MobiDB-lite"/>
    </source>
</evidence>
<dbReference type="Gene3D" id="1.10.3720.10">
    <property type="entry name" value="MetI-like"/>
    <property type="match status" value="1"/>
</dbReference>
<feature type="transmembrane region" description="Helical" evidence="5">
    <location>
        <begin position="132"/>
        <end position="159"/>
    </location>
</feature>
<evidence type="ECO:0000313" key="8">
    <source>
        <dbReference type="EMBL" id="MDO7882440.1"/>
    </source>
</evidence>
<dbReference type="InterPro" id="IPR035906">
    <property type="entry name" value="MetI-like_sf"/>
</dbReference>
<protein>
    <submittedName>
        <fullName evidence="8">ABC transporter permease</fullName>
    </submittedName>
</protein>
<organism evidence="8 9">
    <name type="scientific">Antiquaquibacter soli</name>
    <dbReference type="NCBI Taxonomy" id="3064523"/>
    <lineage>
        <taxon>Bacteria</taxon>
        <taxon>Bacillati</taxon>
        <taxon>Actinomycetota</taxon>
        <taxon>Actinomycetes</taxon>
        <taxon>Micrococcales</taxon>
        <taxon>Microbacteriaceae</taxon>
        <taxon>Antiquaquibacter</taxon>
    </lineage>
</organism>
<keyword evidence="3 5" id="KW-1133">Transmembrane helix</keyword>
<evidence type="ECO:0000256" key="1">
    <source>
        <dbReference type="ARBA" id="ARBA00004141"/>
    </source>
</evidence>
<keyword evidence="4 5" id="KW-0472">Membrane</keyword>
<feature type="region of interest" description="Disordered" evidence="6">
    <location>
        <begin position="1"/>
        <end position="28"/>
    </location>
</feature>
<comment type="similarity">
    <text evidence="5">Belongs to the binding-protein-dependent transport system permease family.</text>
</comment>
<keyword evidence="9" id="KW-1185">Reference proteome</keyword>
<sequence length="357" mass="38562">MTSVTAAPRGVDADPEVDEKTEAPPSRSGNPWGYILRKIGLFLLTLWAAVTVNFILPRLMPGTPADAALARLAQNGPVSEATKAAIEAQLGVPTGNLFEQYIQYLGQVVTLNFGVSYTFYPQTVSELVSTALPYTLVLVGLVTIIAFILGTLLGVLAAWKRGTWLDTLPTVGGAFMSAFPYFWTALLLLFFAGYVWRLFPTSGAYGPTATPAFTWDFFVDALYHAILPAVTILITSLGGWILGMRNTMIPTLGDDYVAFAEANGLKPRTVALRYAARNAILPNLTSFGLALGGVVGGSILVEQVFGYPGVGYLLFNAVTNQDYPLMQALFLMITLSVLVANFIVDILYGVLDPRTRR</sequence>
<feature type="domain" description="ABC transmembrane type-1" evidence="7">
    <location>
        <begin position="132"/>
        <end position="344"/>
    </location>
</feature>
<name>A0ABT9BN56_9MICO</name>
<dbReference type="EMBL" id="JAUQUB010000001">
    <property type="protein sequence ID" value="MDO7882440.1"/>
    <property type="molecule type" value="Genomic_DNA"/>
</dbReference>
<feature type="transmembrane region" description="Helical" evidence="5">
    <location>
        <begin position="171"/>
        <end position="196"/>
    </location>
</feature>
<evidence type="ECO:0000256" key="3">
    <source>
        <dbReference type="ARBA" id="ARBA00022989"/>
    </source>
</evidence>
<dbReference type="Proteomes" id="UP001241072">
    <property type="component" value="Unassembled WGS sequence"/>
</dbReference>
<proteinExistence type="inferred from homology"/>
<evidence type="ECO:0000256" key="5">
    <source>
        <dbReference type="RuleBase" id="RU363032"/>
    </source>
</evidence>
<dbReference type="PROSITE" id="PS50928">
    <property type="entry name" value="ABC_TM1"/>
    <property type="match status" value="1"/>
</dbReference>
<dbReference type="SUPFAM" id="SSF161098">
    <property type="entry name" value="MetI-like"/>
    <property type="match status" value="1"/>
</dbReference>
<feature type="transmembrane region" description="Helical" evidence="5">
    <location>
        <begin position="34"/>
        <end position="56"/>
    </location>
</feature>
<reference evidence="8 9" key="1">
    <citation type="submission" date="2023-07" db="EMBL/GenBank/DDBJ databases">
        <title>Protaetiibacter sp. nov WY-16 isolated from soil.</title>
        <authorList>
            <person name="Liu B."/>
            <person name="Wan Y."/>
        </authorList>
    </citation>
    <scope>NUCLEOTIDE SEQUENCE [LARGE SCALE GENOMIC DNA]</scope>
    <source>
        <strain evidence="8 9">WY-16</strain>
    </source>
</reference>